<feature type="region of interest" description="Disordered" evidence="1">
    <location>
        <begin position="1"/>
        <end position="23"/>
    </location>
</feature>
<proteinExistence type="predicted"/>
<gene>
    <name evidence="2" type="ORF">A2625_00935</name>
</gene>
<feature type="compositionally biased region" description="Polar residues" evidence="1">
    <location>
        <begin position="573"/>
        <end position="587"/>
    </location>
</feature>
<feature type="region of interest" description="Disordered" evidence="1">
    <location>
        <begin position="565"/>
        <end position="587"/>
    </location>
</feature>
<dbReference type="AlphaFoldDB" id="A0A1F4Q514"/>
<dbReference type="Proteomes" id="UP000178724">
    <property type="component" value="Unassembled WGS sequence"/>
</dbReference>
<evidence type="ECO:0000313" key="3">
    <source>
        <dbReference type="Proteomes" id="UP000178724"/>
    </source>
</evidence>
<sequence length="587" mass="68364">MAARGLSAYTESPSRLKGYREEDGQEAGRELFQSIVRDANAAYRNATVQTSMISDVDVREFTSSLFNESMWLQRGKHTYEERIEDVRSTITHYLPDLVEKLHMQEEQFITQIEHAVYKKWISKSSADKWMDRLKDPNVHHWKKEQFLTQKFPEYYRNWEKLQEDTDKVQKICNERGINPKDIPEVAVVDAHGFRDMHFGFRRGAVDKALAVLAAYRTNRKDLYDQAKKMLNQAVADDALSKAKIGTWLRRIFESNADPKKIEEFVMGKGKSPLPDLIIKWRIVSDEFDKLEARVKKEGKPPSFSFISKKKFLDMHFDSRIAYLAEAEYRMKDTQLAAIHPLILDIRREIDSKDWNSAQYLIRRAHSLDLSPSDLQRVASLEEYLQRQKSEHGGKNPVESVDPKIELEMLLAQVPAMVQPLFRSAIARGESVTRCLKSLWYNRVWCRQHGYLDDQKEEILRQRSEGDTQKVLKEGHGKGYENMNTRHGRAVVRKYQQGEWAPQLLHYTNDMHESLTEDITTGKDNYAFKYWTTLIPKGVDYETHAYVLRDVFPRIMSCVRRIDEQKTTPAKDVTQPSRSAAPLYSQSA</sequence>
<protein>
    <submittedName>
        <fullName evidence="2">Uncharacterized protein</fullName>
    </submittedName>
</protein>
<evidence type="ECO:0000256" key="1">
    <source>
        <dbReference type="SAM" id="MobiDB-lite"/>
    </source>
</evidence>
<dbReference type="EMBL" id="METM01000012">
    <property type="protein sequence ID" value="OGB90332.1"/>
    <property type="molecule type" value="Genomic_DNA"/>
</dbReference>
<comment type="caution">
    <text evidence="2">The sequence shown here is derived from an EMBL/GenBank/DDBJ whole genome shotgun (WGS) entry which is preliminary data.</text>
</comment>
<organism evidence="2 3">
    <name type="scientific">candidate division WOR-1 bacterium RIFCSPHIGHO2_01_FULL_53_15</name>
    <dbReference type="NCBI Taxonomy" id="1802564"/>
    <lineage>
        <taxon>Bacteria</taxon>
        <taxon>Bacillati</taxon>
        <taxon>Saganbacteria</taxon>
    </lineage>
</organism>
<reference evidence="2 3" key="1">
    <citation type="journal article" date="2016" name="Nat. Commun.">
        <title>Thousands of microbial genomes shed light on interconnected biogeochemical processes in an aquifer system.</title>
        <authorList>
            <person name="Anantharaman K."/>
            <person name="Brown C.T."/>
            <person name="Hug L.A."/>
            <person name="Sharon I."/>
            <person name="Castelle C.J."/>
            <person name="Probst A.J."/>
            <person name="Thomas B.C."/>
            <person name="Singh A."/>
            <person name="Wilkins M.J."/>
            <person name="Karaoz U."/>
            <person name="Brodie E.L."/>
            <person name="Williams K.H."/>
            <person name="Hubbard S.S."/>
            <person name="Banfield J.F."/>
        </authorList>
    </citation>
    <scope>NUCLEOTIDE SEQUENCE [LARGE SCALE GENOMIC DNA]</scope>
</reference>
<name>A0A1F4Q514_UNCSA</name>
<accession>A0A1F4Q514</accession>
<evidence type="ECO:0000313" key="2">
    <source>
        <dbReference type="EMBL" id="OGB90332.1"/>
    </source>
</evidence>